<evidence type="ECO:0000256" key="2">
    <source>
        <dbReference type="SAM" id="SignalP"/>
    </source>
</evidence>
<accession>A0ABT6L4H7</accession>
<keyword evidence="2" id="KW-0732">Signal</keyword>
<organism evidence="3 4">
    <name type="scientific">Mycolicibacterium frederiksbergense</name>
    <dbReference type="NCBI Taxonomy" id="117567"/>
    <lineage>
        <taxon>Bacteria</taxon>
        <taxon>Bacillati</taxon>
        <taxon>Actinomycetota</taxon>
        <taxon>Actinomycetes</taxon>
        <taxon>Mycobacteriales</taxon>
        <taxon>Mycobacteriaceae</taxon>
        <taxon>Mycolicibacterium</taxon>
    </lineage>
</organism>
<feature type="chain" id="PRO_5047531304" description="DUF5642 domain-containing protein" evidence="2">
    <location>
        <begin position="29"/>
        <end position="242"/>
    </location>
</feature>
<comment type="caution">
    <text evidence="3">The sequence shown here is derived from an EMBL/GenBank/DDBJ whole genome shotgun (WGS) entry which is preliminary data.</text>
</comment>
<dbReference type="PROSITE" id="PS51257">
    <property type="entry name" value="PROKAR_LIPOPROTEIN"/>
    <property type="match status" value="1"/>
</dbReference>
<feature type="compositionally biased region" description="Low complexity" evidence="1">
    <location>
        <begin position="33"/>
        <end position="54"/>
    </location>
</feature>
<dbReference type="Proteomes" id="UP001160130">
    <property type="component" value="Unassembled WGS sequence"/>
</dbReference>
<evidence type="ECO:0000313" key="4">
    <source>
        <dbReference type="Proteomes" id="UP001160130"/>
    </source>
</evidence>
<dbReference type="EMBL" id="JARXVE010000008">
    <property type="protein sequence ID" value="MDH6197862.1"/>
    <property type="molecule type" value="Genomic_DNA"/>
</dbReference>
<feature type="region of interest" description="Disordered" evidence="1">
    <location>
        <begin position="26"/>
        <end position="66"/>
    </location>
</feature>
<gene>
    <name evidence="3" type="ORF">M2272_004518</name>
</gene>
<reference evidence="3 4" key="1">
    <citation type="submission" date="2023-04" db="EMBL/GenBank/DDBJ databases">
        <title>Forest soil microbial communities from Buena Vista Peninsula, Colon Province, Panama.</title>
        <authorList>
            <person name="Bouskill N."/>
        </authorList>
    </citation>
    <scope>NUCLEOTIDE SEQUENCE [LARGE SCALE GENOMIC DNA]</scope>
    <source>
        <strain evidence="3 4">AC80</strain>
    </source>
</reference>
<evidence type="ECO:0000256" key="1">
    <source>
        <dbReference type="SAM" id="MobiDB-lite"/>
    </source>
</evidence>
<evidence type="ECO:0000313" key="3">
    <source>
        <dbReference type="EMBL" id="MDH6197862.1"/>
    </source>
</evidence>
<proteinExistence type="predicted"/>
<feature type="signal peptide" evidence="2">
    <location>
        <begin position="1"/>
        <end position="28"/>
    </location>
</feature>
<evidence type="ECO:0008006" key="5">
    <source>
        <dbReference type="Google" id="ProtNLM"/>
    </source>
</evidence>
<sequence>MISMVLRPGFSLLAIAVLAGCASGGGGAAENPASAGTSRTTAAAPITTTQTGTTRSEPAPDFTPPPYGVEPTITRALQPGEVTCPPPDGPTVTVQGPAPGAPTLTVAVPAGFTEAAPSAAEVRLAGPDGMTATVTITPTTRDAAAAFVQYADDRVAGAAFHSISVLPGDLCGYSGQKLIGVLAEQAGTGQGKRATYADRIVHIWANHGDFLAAVQLESPNGTPGFDAARSAMLAELGIAMPS</sequence>
<name>A0ABT6L4H7_9MYCO</name>
<protein>
    <recommendedName>
        <fullName evidence="5">DUF5642 domain-containing protein</fullName>
    </recommendedName>
</protein>
<keyword evidence="4" id="KW-1185">Reference proteome</keyword>